<evidence type="ECO:0000313" key="5">
    <source>
        <dbReference type="Proteomes" id="UP000183461"/>
    </source>
</evidence>
<evidence type="ECO:0000256" key="3">
    <source>
        <dbReference type="ARBA" id="ARBA00022737"/>
    </source>
</evidence>
<dbReference type="GO" id="GO:0008374">
    <property type="term" value="F:O-acyltransferase activity"/>
    <property type="evidence" value="ECO:0007669"/>
    <property type="project" value="TreeGrafter"/>
</dbReference>
<reference evidence="5" key="1">
    <citation type="submission" date="2016-11" db="EMBL/GenBank/DDBJ databases">
        <authorList>
            <person name="Varghese N."/>
            <person name="Submissions S."/>
        </authorList>
    </citation>
    <scope>NUCLEOTIDE SEQUENCE [LARGE SCALE GENOMIC DNA]</scope>
    <source>
        <strain evidence="5">YL228</strain>
    </source>
</reference>
<keyword evidence="2 4" id="KW-0808">Transferase</keyword>
<dbReference type="EMBL" id="FPIP01000004">
    <property type="protein sequence ID" value="SFW34684.1"/>
    <property type="molecule type" value="Genomic_DNA"/>
</dbReference>
<dbReference type="InterPro" id="IPR018357">
    <property type="entry name" value="Hexapep_transf_CS"/>
</dbReference>
<dbReference type="SUPFAM" id="SSF51161">
    <property type="entry name" value="Trimeric LpxA-like enzymes"/>
    <property type="match status" value="1"/>
</dbReference>
<organism evidence="4 5">
    <name type="scientific">Ruminococcus flavefaciens</name>
    <dbReference type="NCBI Taxonomy" id="1265"/>
    <lineage>
        <taxon>Bacteria</taxon>
        <taxon>Bacillati</taxon>
        <taxon>Bacillota</taxon>
        <taxon>Clostridia</taxon>
        <taxon>Eubacteriales</taxon>
        <taxon>Oscillospiraceae</taxon>
        <taxon>Ruminococcus</taxon>
    </lineage>
</organism>
<sequence>MTTSEFLEYINSGRQVTSECGVHQTMHRLSQEAIRITMEINSRYHTPDEINELMSELIGEPVEVGLFPPFFTDCGKNIHLGKGVFINSGCKFQDQGGIYIGDGALVGHNTVLATLNHGLLPEERHDLIPKPIHIGKNVWIGSNSTVLPGVTIGDNAVIGAGSVVTRDIPENMIAVGSPAKVIRSIYDEK</sequence>
<dbReference type="PANTHER" id="PTHR23416">
    <property type="entry name" value="SIALIC ACID SYNTHASE-RELATED"/>
    <property type="match status" value="1"/>
</dbReference>
<accession>A0A1K1NH94</accession>
<keyword evidence="3" id="KW-0677">Repeat</keyword>
<protein>
    <submittedName>
        <fullName evidence="4">Hexapeptide repeat of succinyl-transferase</fullName>
    </submittedName>
</protein>
<dbReference type="PANTHER" id="PTHR23416:SF23">
    <property type="entry name" value="ACETYLTRANSFERASE C18B11.09C-RELATED"/>
    <property type="match status" value="1"/>
</dbReference>
<dbReference type="AlphaFoldDB" id="A0A1K1NH94"/>
<dbReference type="RefSeq" id="WP_072300262.1">
    <property type="nucleotide sequence ID" value="NZ_FPIP01000004.1"/>
</dbReference>
<comment type="similarity">
    <text evidence="1">Belongs to the transferase hexapeptide repeat family.</text>
</comment>
<dbReference type="Pfam" id="PF00132">
    <property type="entry name" value="Hexapep"/>
    <property type="match status" value="1"/>
</dbReference>
<dbReference type="InterPro" id="IPR011004">
    <property type="entry name" value="Trimer_LpxA-like_sf"/>
</dbReference>
<evidence type="ECO:0000256" key="2">
    <source>
        <dbReference type="ARBA" id="ARBA00022679"/>
    </source>
</evidence>
<dbReference type="Gene3D" id="2.160.10.10">
    <property type="entry name" value="Hexapeptide repeat proteins"/>
    <property type="match status" value="1"/>
</dbReference>
<dbReference type="CDD" id="cd03357">
    <property type="entry name" value="LbH_MAT_GAT"/>
    <property type="match status" value="1"/>
</dbReference>
<dbReference type="InterPro" id="IPR051159">
    <property type="entry name" value="Hexapeptide_acetyltransf"/>
</dbReference>
<evidence type="ECO:0000313" key="4">
    <source>
        <dbReference type="EMBL" id="SFW34684.1"/>
    </source>
</evidence>
<dbReference type="Proteomes" id="UP000183461">
    <property type="component" value="Unassembled WGS sequence"/>
</dbReference>
<dbReference type="PROSITE" id="PS00101">
    <property type="entry name" value="HEXAPEP_TRANSFERASES"/>
    <property type="match status" value="1"/>
</dbReference>
<proteinExistence type="inferred from homology"/>
<dbReference type="InterPro" id="IPR001451">
    <property type="entry name" value="Hexapep"/>
</dbReference>
<evidence type="ECO:0000256" key="1">
    <source>
        <dbReference type="ARBA" id="ARBA00007274"/>
    </source>
</evidence>
<gene>
    <name evidence="4" type="ORF">SAMN02910280_2005</name>
</gene>
<name>A0A1K1NH94_RUMFL</name>